<proteinExistence type="predicted"/>
<dbReference type="Proteomes" id="UP000600918">
    <property type="component" value="Unassembled WGS sequence"/>
</dbReference>
<keyword evidence="3" id="KW-1185">Reference proteome</keyword>
<feature type="region of interest" description="Disordered" evidence="1">
    <location>
        <begin position="39"/>
        <end position="63"/>
    </location>
</feature>
<protein>
    <submittedName>
        <fullName evidence="2">Uncharacterized protein</fullName>
    </submittedName>
</protein>
<dbReference type="EMBL" id="JACSDY010000001">
    <property type="protein sequence ID" value="KAF7439304.1"/>
    <property type="molecule type" value="Genomic_DNA"/>
</dbReference>
<organism evidence="2 3">
    <name type="scientific">Vespula pensylvanica</name>
    <name type="common">Western yellow jacket</name>
    <name type="synonym">Wasp</name>
    <dbReference type="NCBI Taxonomy" id="30213"/>
    <lineage>
        <taxon>Eukaryota</taxon>
        <taxon>Metazoa</taxon>
        <taxon>Ecdysozoa</taxon>
        <taxon>Arthropoda</taxon>
        <taxon>Hexapoda</taxon>
        <taxon>Insecta</taxon>
        <taxon>Pterygota</taxon>
        <taxon>Neoptera</taxon>
        <taxon>Endopterygota</taxon>
        <taxon>Hymenoptera</taxon>
        <taxon>Apocrita</taxon>
        <taxon>Aculeata</taxon>
        <taxon>Vespoidea</taxon>
        <taxon>Vespidae</taxon>
        <taxon>Vespinae</taxon>
        <taxon>Vespula</taxon>
    </lineage>
</organism>
<evidence type="ECO:0000256" key="1">
    <source>
        <dbReference type="SAM" id="MobiDB-lite"/>
    </source>
</evidence>
<evidence type="ECO:0000313" key="3">
    <source>
        <dbReference type="Proteomes" id="UP000600918"/>
    </source>
</evidence>
<dbReference type="AlphaFoldDB" id="A0A834PGI0"/>
<feature type="region of interest" description="Disordered" evidence="1">
    <location>
        <begin position="1"/>
        <end position="21"/>
    </location>
</feature>
<sequence>MKIPLLGLEDEKRSMEQQQPGTHSFSFLFFQRYREGCDEGSRLEGRPCRASAGRSTRKMPPSSRALLSPVLLLIFAGSIGAFNSRQGDLDDVGCFVGKRNDNDDDDDDDEDDDDDDDDEDDEDEGRRGGSRQ</sequence>
<name>A0A834PGI0_VESPE</name>
<reference evidence="2" key="1">
    <citation type="journal article" date="2020" name="G3 (Bethesda)">
        <title>High-Quality Assemblies for Three Invasive Social Wasps from the &lt;i&gt;Vespula&lt;/i&gt; Genus.</title>
        <authorList>
            <person name="Harrop T.W.R."/>
            <person name="Guhlin J."/>
            <person name="McLaughlin G.M."/>
            <person name="Permina E."/>
            <person name="Stockwell P."/>
            <person name="Gilligan J."/>
            <person name="Le Lec M.F."/>
            <person name="Gruber M.A.M."/>
            <person name="Quinn O."/>
            <person name="Lovegrove M."/>
            <person name="Duncan E.J."/>
            <person name="Remnant E.J."/>
            <person name="Van Eeckhoven J."/>
            <person name="Graham B."/>
            <person name="Knapp R.A."/>
            <person name="Langford K.W."/>
            <person name="Kronenberg Z."/>
            <person name="Press M.O."/>
            <person name="Eacker S.M."/>
            <person name="Wilson-Rankin E.E."/>
            <person name="Purcell J."/>
            <person name="Lester P.J."/>
            <person name="Dearden P.K."/>
        </authorList>
    </citation>
    <scope>NUCLEOTIDE SEQUENCE</scope>
    <source>
        <strain evidence="2">Volc-1</strain>
    </source>
</reference>
<feature type="compositionally biased region" description="Acidic residues" evidence="1">
    <location>
        <begin position="102"/>
        <end position="123"/>
    </location>
</feature>
<comment type="caution">
    <text evidence="2">The sequence shown here is derived from an EMBL/GenBank/DDBJ whole genome shotgun (WGS) entry which is preliminary data.</text>
</comment>
<evidence type="ECO:0000313" key="2">
    <source>
        <dbReference type="EMBL" id="KAF7439304.1"/>
    </source>
</evidence>
<gene>
    <name evidence="2" type="ORF">H0235_001695</name>
</gene>
<feature type="region of interest" description="Disordered" evidence="1">
    <location>
        <begin position="83"/>
        <end position="132"/>
    </location>
</feature>
<accession>A0A834PGI0</accession>